<gene>
    <name evidence="15" type="primary">Contig3229.g3463</name>
    <name evidence="15" type="ORF">STYLEM_8001</name>
</gene>
<comment type="subcellular location">
    <subcellularLocation>
        <location evidence="1">Membrane</location>
        <topology evidence="1">Multi-pass membrane protein</topology>
    </subcellularLocation>
</comment>
<feature type="transmembrane region" description="Helical" evidence="14">
    <location>
        <begin position="350"/>
        <end position="370"/>
    </location>
</feature>
<evidence type="ECO:0000256" key="13">
    <source>
        <dbReference type="SAM" id="MobiDB-lite"/>
    </source>
</evidence>
<keyword evidence="11" id="KW-1208">Phospholipid metabolism</keyword>
<evidence type="ECO:0000313" key="16">
    <source>
        <dbReference type="Proteomes" id="UP000039865"/>
    </source>
</evidence>
<dbReference type="AlphaFoldDB" id="A0A078AAY1"/>
<organism evidence="15 16">
    <name type="scientific">Stylonychia lemnae</name>
    <name type="common">Ciliate</name>
    <dbReference type="NCBI Taxonomy" id="5949"/>
    <lineage>
        <taxon>Eukaryota</taxon>
        <taxon>Sar</taxon>
        <taxon>Alveolata</taxon>
        <taxon>Ciliophora</taxon>
        <taxon>Intramacronucleata</taxon>
        <taxon>Spirotrichea</taxon>
        <taxon>Stichotrichia</taxon>
        <taxon>Sporadotrichida</taxon>
        <taxon>Oxytrichidae</taxon>
        <taxon>Stylonychinae</taxon>
        <taxon>Stylonychia</taxon>
    </lineage>
</organism>
<feature type="transmembrane region" description="Helical" evidence="14">
    <location>
        <begin position="218"/>
        <end position="236"/>
    </location>
</feature>
<dbReference type="GO" id="GO:0016746">
    <property type="term" value="F:acyltransferase activity"/>
    <property type="evidence" value="ECO:0007669"/>
    <property type="project" value="UniProtKB-KW"/>
</dbReference>
<feature type="transmembrane region" description="Helical" evidence="14">
    <location>
        <begin position="195"/>
        <end position="212"/>
    </location>
</feature>
<dbReference type="Proteomes" id="UP000039865">
    <property type="component" value="Unassembled WGS sequence"/>
</dbReference>
<evidence type="ECO:0000256" key="9">
    <source>
        <dbReference type="ARBA" id="ARBA00023136"/>
    </source>
</evidence>
<feature type="transmembrane region" description="Helical" evidence="14">
    <location>
        <begin position="437"/>
        <end position="456"/>
    </location>
</feature>
<proteinExistence type="inferred from homology"/>
<accession>A0A078AAY1</accession>
<keyword evidence="8" id="KW-0443">Lipid metabolism</keyword>
<dbReference type="EMBL" id="CCKQ01007621">
    <property type="protein sequence ID" value="CDW79016.1"/>
    <property type="molecule type" value="Genomic_DNA"/>
</dbReference>
<dbReference type="InterPro" id="IPR021261">
    <property type="entry name" value="GPCAT"/>
</dbReference>
<dbReference type="OMA" id="WKRRVPT"/>
<feature type="region of interest" description="Disordered" evidence="13">
    <location>
        <begin position="13"/>
        <end position="44"/>
    </location>
</feature>
<feature type="transmembrane region" description="Helical" evidence="14">
    <location>
        <begin position="410"/>
        <end position="431"/>
    </location>
</feature>
<evidence type="ECO:0000256" key="2">
    <source>
        <dbReference type="ARBA" id="ARBA00006675"/>
    </source>
</evidence>
<evidence type="ECO:0000256" key="3">
    <source>
        <dbReference type="ARBA" id="ARBA00019082"/>
    </source>
</evidence>
<reference evidence="15 16" key="1">
    <citation type="submission" date="2014-06" db="EMBL/GenBank/DDBJ databases">
        <authorList>
            <person name="Swart Estienne"/>
        </authorList>
    </citation>
    <scope>NUCLEOTIDE SEQUENCE [LARGE SCALE GENOMIC DNA]</scope>
    <source>
        <strain evidence="15 16">130c</strain>
    </source>
</reference>
<evidence type="ECO:0000256" key="5">
    <source>
        <dbReference type="ARBA" id="ARBA00022679"/>
    </source>
</evidence>
<dbReference type="GO" id="GO:0006656">
    <property type="term" value="P:phosphatidylcholine biosynthetic process"/>
    <property type="evidence" value="ECO:0007669"/>
    <property type="project" value="TreeGrafter"/>
</dbReference>
<dbReference type="OrthoDB" id="311932at2759"/>
<keyword evidence="6 14" id="KW-0812">Transmembrane</keyword>
<keyword evidence="4" id="KW-0444">Lipid biosynthesis</keyword>
<comment type="similarity">
    <text evidence="2">Belongs to the GPC1 family.</text>
</comment>
<evidence type="ECO:0000256" key="12">
    <source>
        <dbReference type="ARBA" id="ARBA00023315"/>
    </source>
</evidence>
<dbReference type="GO" id="GO:0016020">
    <property type="term" value="C:membrane"/>
    <property type="evidence" value="ECO:0007669"/>
    <property type="project" value="UniProtKB-SubCell"/>
</dbReference>
<evidence type="ECO:0000256" key="7">
    <source>
        <dbReference type="ARBA" id="ARBA00022989"/>
    </source>
</evidence>
<dbReference type="PANTHER" id="PTHR31201:SF1">
    <property type="entry name" value="GLYCEROPHOSPHOCHOLINE ACYLTRANSFERASE 1"/>
    <property type="match status" value="1"/>
</dbReference>
<evidence type="ECO:0000256" key="14">
    <source>
        <dbReference type="SAM" id="Phobius"/>
    </source>
</evidence>
<evidence type="ECO:0000313" key="15">
    <source>
        <dbReference type="EMBL" id="CDW79016.1"/>
    </source>
</evidence>
<feature type="compositionally biased region" description="Polar residues" evidence="13">
    <location>
        <begin position="26"/>
        <end position="35"/>
    </location>
</feature>
<evidence type="ECO:0000256" key="4">
    <source>
        <dbReference type="ARBA" id="ARBA00022516"/>
    </source>
</evidence>
<protein>
    <recommendedName>
        <fullName evidence="3">Glycerophosphocholine acyltransferase 1</fullName>
    </recommendedName>
</protein>
<keyword evidence="7 14" id="KW-1133">Transmembrane helix</keyword>
<dbReference type="InParanoid" id="A0A078AAY1"/>
<dbReference type="Pfam" id="PF10998">
    <property type="entry name" value="DUF2838"/>
    <property type="match status" value="1"/>
</dbReference>
<keyword evidence="12" id="KW-0012">Acyltransferase</keyword>
<evidence type="ECO:0000256" key="8">
    <source>
        <dbReference type="ARBA" id="ARBA00023098"/>
    </source>
</evidence>
<name>A0A078AAY1_STYLE</name>
<evidence type="ECO:0000256" key="6">
    <source>
        <dbReference type="ARBA" id="ARBA00022692"/>
    </source>
</evidence>
<sequence>MSEQQLELKLASQLSKLMEEDDDEQNQPFLAQSGSRDYEKPQLKHQRSILDDFANGFMPEEILNRDMDDDHFRSDELKEKIGADAKNNEGSQSNKAKSQSHKSVDIDESFKDFQSELDQLGQLDVDQLDNILTLADNLAIQLAYKTSAKMNNIKSKVQSQIDAEKKKITAQFLKRKRILEQYMNKAPIVRFMDKIFFIVGVLLLIATTYMLGRYPNKHYYTFHIYTVTTLVVIRLFNYRIKRWHYYLFDFCYFANTLIIYYLVIDPKNDILFRIFFVYANGPFGLAIPAFKNSMIFHKLDNLTSIAIHLIPLVTSYNLRWTTLFYERSLPEGERYFLNIDEDNEKFTLNFLFKMFFIPFAVYILWAFLYYMKVFIISSKKIKERNYETMYIYYYNQAWAKKILDKAGPQFGPIVFMSFHVGFFILSSGFAIIAFNSFWVHTILTLIWTIMSIWNGANFYMEYFSRKYEANLKMLGQIEQQLTLDAKQEATESNKQ</sequence>
<keyword evidence="5" id="KW-0808">Transferase</keyword>
<evidence type="ECO:0000256" key="10">
    <source>
        <dbReference type="ARBA" id="ARBA00023209"/>
    </source>
</evidence>
<keyword evidence="9 14" id="KW-0472">Membrane</keyword>
<evidence type="ECO:0000256" key="1">
    <source>
        <dbReference type="ARBA" id="ARBA00004141"/>
    </source>
</evidence>
<keyword evidence="16" id="KW-1185">Reference proteome</keyword>
<evidence type="ECO:0000256" key="11">
    <source>
        <dbReference type="ARBA" id="ARBA00023264"/>
    </source>
</evidence>
<feature type="transmembrane region" description="Helical" evidence="14">
    <location>
        <begin position="243"/>
        <end position="264"/>
    </location>
</feature>
<dbReference type="PANTHER" id="PTHR31201">
    <property type="entry name" value="OS01G0585100 PROTEIN"/>
    <property type="match status" value="1"/>
</dbReference>
<keyword evidence="10" id="KW-0594">Phospholipid biosynthesis</keyword>
<feature type="transmembrane region" description="Helical" evidence="14">
    <location>
        <begin position="302"/>
        <end position="320"/>
    </location>
</feature>
<feature type="transmembrane region" description="Helical" evidence="14">
    <location>
        <begin position="270"/>
        <end position="290"/>
    </location>
</feature>
<feature type="compositionally biased region" description="Polar residues" evidence="13">
    <location>
        <begin position="88"/>
        <end position="97"/>
    </location>
</feature>
<feature type="region of interest" description="Disordered" evidence="13">
    <location>
        <begin position="82"/>
        <end position="103"/>
    </location>
</feature>